<accession>A0A1C6VEA3</accession>
<dbReference type="AlphaFoldDB" id="A0A1C6VEA3"/>
<dbReference type="InterPro" id="IPR036388">
    <property type="entry name" value="WH-like_DNA-bd_sf"/>
</dbReference>
<evidence type="ECO:0000256" key="4">
    <source>
        <dbReference type="ARBA" id="ARBA00023163"/>
    </source>
</evidence>
<dbReference type="InterPro" id="IPR016032">
    <property type="entry name" value="Sig_transdc_resp-reg_C-effctor"/>
</dbReference>
<dbReference type="SUPFAM" id="SSF52540">
    <property type="entry name" value="P-loop containing nucleoside triphosphate hydrolases"/>
    <property type="match status" value="1"/>
</dbReference>
<dbReference type="GO" id="GO:0003677">
    <property type="term" value="F:DNA binding"/>
    <property type="evidence" value="ECO:0007669"/>
    <property type="project" value="UniProtKB-UniRule"/>
</dbReference>
<name>A0A1C6VEA3_9ACTN</name>
<dbReference type="InterPro" id="IPR001867">
    <property type="entry name" value="OmpR/PhoB-type_DNA-bd"/>
</dbReference>
<keyword evidence="2" id="KW-0805">Transcription regulation</keyword>
<protein>
    <submittedName>
        <fullName evidence="8">DNA-binding transcriptional activator of the SARP family</fullName>
    </submittedName>
</protein>
<dbReference type="PROSITE" id="PS51755">
    <property type="entry name" value="OMPR_PHOB"/>
    <property type="match status" value="1"/>
</dbReference>
<dbReference type="InterPro" id="IPR027417">
    <property type="entry name" value="P-loop_NTPase"/>
</dbReference>
<dbReference type="PANTHER" id="PTHR35807:SF1">
    <property type="entry name" value="TRANSCRIPTIONAL REGULATOR REDD"/>
    <property type="match status" value="1"/>
</dbReference>
<keyword evidence="3 5" id="KW-0238">DNA-binding</keyword>
<dbReference type="PANTHER" id="PTHR35807">
    <property type="entry name" value="TRANSCRIPTIONAL REGULATOR REDD-RELATED"/>
    <property type="match status" value="1"/>
</dbReference>
<comment type="similarity">
    <text evidence="1">Belongs to the AfsR/DnrI/RedD regulatory family.</text>
</comment>
<sequence>MAEAGGGGDVPGLAFSVLGPLEVRGRSGPILLPGARQRVVLAALLLRRNRVVSVDEMIDGLWPQSPPATAREQVLTVVSSLRRLLGDAGRPAADRLVVTRSPGYLLRIEDEQLDLARAERLLRDADQDGLPATVRAAALRSALALWRGPELTDVPAPFAVTEAHRLTELRLATMEKLVEVEFALHRHVELIPELTRLVAEHPLRERLRGQLMTALNAVGRTAEALEVYRAGRRRMADELGLEPGAELRRLERVILAGAEDRAGRDRSQSPPVPDDPPAGTGAGTHPPAAIAPAPAAIPAQLPADISDFTGRAAEVDELCARLTSSGSAGLTAVPVVILSGIPGVGKSALATHVGHLLRARFPDGQLYVGLRGTHDRPQEPAEVLGRVLVALGVHRAAVPDDVEDRVLLYRSVTAERRVLVVLDDAASAAQVRPLVPGGSGCAVLVTSRSDLGDVEGGHHLYLDVLPDEDALALLRATAGAERVAAEPSVAARLLELCGWLPLAVRIVGARLATRPHWSLRRLADRLADQHRLDELHHGDLEIRASLELSFRGLDPHADSAAQLLSLLTAPSFPGWAAAAVLQRPVVVAEALLDQLVQHRIVEYAGRDAAGQDRYRFHDLVGLLLRERAAARIDEAARRTAVVAGLNAWLGYALLAMRGLPDKQFPGLEPALRGTPLLDPAARSAATADPVGWYEAESESLLAGVRQAYQLGLDELCGALTHVLGPFLEMRGAVDVWRSINSLAEAAAERAGDRRMMALAMLYRSRADEYLAVPEVARYAERAAELFETLDDDCGQAHALNRLTYLRGYQGHLPQARQAAERALVLAERVGSLWCAARARQHLGAIEREHGRLREAEEQLWRALDLYTACDSRSSQADAMNGLARVYHDQGRFTDAIELLTTTLSIFRELRDPYGEVITLYRFAGTYLAAGRDAEAVVAAEQVLAIAEAISYSTAAAEALSVLAAARRRAGRLAAAADLLTAAISVGRNEGERWLGRALLTLGDIREEQGDHDGALTAWREAADLLHGVAHPSARDADSRLAAGLPLPPPARRATAPEEQRDQMA</sequence>
<feature type="compositionally biased region" description="Basic and acidic residues" evidence="6">
    <location>
        <begin position="1054"/>
        <end position="1064"/>
    </location>
</feature>
<dbReference type="InterPro" id="IPR002182">
    <property type="entry name" value="NB-ARC"/>
</dbReference>
<dbReference type="CDD" id="cd15831">
    <property type="entry name" value="BTAD"/>
    <property type="match status" value="1"/>
</dbReference>
<dbReference type="Pfam" id="PF00486">
    <property type="entry name" value="Trans_reg_C"/>
    <property type="match status" value="1"/>
</dbReference>
<dbReference type="Gene3D" id="3.40.50.300">
    <property type="entry name" value="P-loop containing nucleotide triphosphate hydrolases"/>
    <property type="match status" value="1"/>
</dbReference>
<dbReference type="Pfam" id="PF03704">
    <property type="entry name" value="BTAD"/>
    <property type="match status" value="1"/>
</dbReference>
<dbReference type="SMART" id="SM01043">
    <property type="entry name" value="BTAD"/>
    <property type="match status" value="1"/>
</dbReference>
<dbReference type="GO" id="GO:0043531">
    <property type="term" value="F:ADP binding"/>
    <property type="evidence" value="ECO:0007669"/>
    <property type="project" value="InterPro"/>
</dbReference>
<dbReference type="InterPro" id="IPR005158">
    <property type="entry name" value="BTAD"/>
</dbReference>
<evidence type="ECO:0000256" key="5">
    <source>
        <dbReference type="PROSITE-ProRule" id="PRU01091"/>
    </source>
</evidence>
<dbReference type="Gene3D" id="1.10.10.10">
    <property type="entry name" value="Winged helix-like DNA-binding domain superfamily/Winged helix DNA-binding domain"/>
    <property type="match status" value="1"/>
</dbReference>
<dbReference type="EMBL" id="FMHY01000002">
    <property type="protein sequence ID" value="SCL64457.1"/>
    <property type="molecule type" value="Genomic_DNA"/>
</dbReference>
<dbReference type="InterPro" id="IPR019734">
    <property type="entry name" value="TPR_rpt"/>
</dbReference>
<dbReference type="OrthoDB" id="7628974at2"/>
<dbReference type="PRINTS" id="PR00364">
    <property type="entry name" value="DISEASERSIST"/>
</dbReference>
<evidence type="ECO:0000256" key="1">
    <source>
        <dbReference type="ARBA" id="ARBA00005820"/>
    </source>
</evidence>
<dbReference type="GO" id="GO:0006355">
    <property type="term" value="P:regulation of DNA-templated transcription"/>
    <property type="evidence" value="ECO:0007669"/>
    <property type="project" value="InterPro"/>
</dbReference>
<dbReference type="Pfam" id="PF00931">
    <property type="entry name" value="NB-ARC"/>
    <property type="match status" value="1"/>
</dbReference>
<evidence type="ECO:0000313" key="9">
    <source>
        <dbReference type="Proteomes" id="UP000199696"/>
    </source>
</evidence>
<dbReference type="Gene3D" id="1.25.40.10">
    <property type="entry name" value="Tetratricopeptide repeat domain"/>
    <property type="match status" value="3"/>
</dbReference>
<gene>
    <name evidence="8" type="ORF">GA0070604_5216</name>
</gene>
<dbReference type="Proteomes" id="UP000199696">
    <property type="component" value="Unassembled WGS sequence"/>
</dbReference>
<feature type="region of interest" description="Disordered" evidence="6">
    <location>
        <begin position="1036"/>
        <end position="1064"/>
    </location>
</feature>
<dbReference type="SMART" id="SM00862">
    <property type="entry name" value="Trans_reg_C"/>
    <property type="match status" value="1"/>
</dbReference>
<dbReference type="GO" id="GO:0000160">
    <property type="term" value="P:phosphorelay signal transduction system"/>
    <property type="evidence" value="ECO:0007669"/>
    <property type="project" value="InterPro"/>
</dbReference>
<dbReference type="RefSeq" id="WP_141721396.1">
    <property type="nucleotide sequence ID" value="NZ_FMHY01000002.1"/>
</dbReference>
<evidence type="ECO:0000256" key="3">
    <source>
        <dbReference type="ARBA" id="ARBA00023125"/>
    </source>
</evidence>
<keyword evidence="9" id="KW-1185">Reference proteome</keyword>
<feature type="compositionally biased region" description="Low complexity" evidence="6">
    <location>
        <begin position="277"/>
        <end position="290"/>
    </location>
</feature>
<dbReference type="SUPFAM" id="SSF46894">
    <property type="entry name" value="C-terminal effector domain of the bipartite response regulators"/>
    <property type="match status" value="1"/>
</dbReference>
<evidence type="ECO:0000256" key="2">
    <source>
        <dbReference type="ARBA" id="ARBA00023015"/>
    </source>
</evidence>
<dbReference type="SMART" id="SM00028">
    <property type="entry name" value="TPR"/>
    <property type="match status" value="6"/>
</dbReference>
<feature type="compositionally biased region" description="Basic and acidic residues" evidence="6">
    <location>
        <begin position="258"/>
        <end position="267"/>
    </location>
</feature>
<evidence type="ECO:0000256" key="6">
    <source>
        <dbReference type="SAM" id="MobiDB-lite"/>
    </source>
</evidence>
<dbReference type="InterPro" id="IPR051677">
    <property type="entry name" value="AfsR-DnrI-RedD_regulator"/>
</dbReference>
<reference evidence="9" key="1">
    <citation type="submission" date="2016-06" db="EMBL/GenBank/DDBJ databases">
        <authorList>
            <person name="Varghese N."/>
            <person name="Submissions Spin"/>
        </authorList>
    </citation>
    <scope>NUCLEOTIDE SEQUENCE [LARGE SCALE GENOMIC DNA]</scope>
    <source>
        <strain evidence="9">DSM 44814</strain>
    </source>
</reference>
<evidence type="ECO:0000313" key="8">
    <source>
        <dbReference type="EMBL" id="SCL64457.1"/>
    </source>
</evidence>
<feature type="DNA-binding region" description="OmpR/PhoB-type" evidence="5">
    <location>
        <begin position="5"/>
        <end position="108"/>
    </location>
</feature>
<keyword evidence="4" id="KW-0804">Transcription</keyword>
<dbReference type="InterPro" id="IPR011990">
    <property type="entry name" value="TPR-like_helical_dom_sf"/>
</dbReference>
<proteinExistence type="inferred from homology"/>
<evidence type="ECO:0000259" key="7">
    <source>
        <dbReference type="PROSITE" id="PS51755"/>
    </source>
</evidence>
<dbReference type="STRING" id="227316.GA0070604_5216"/>
<dbReference type="SUPFAM" id="SSF48452">
    <property type="entry name" value="TPR-like"/>
    <property type="match status" value="2"/>
</dbReference>
<organism evidence="8 9">
    <name type="scientific">Micromonospora eburnea</name>
    <dbReference type="NCBI Taxonomy" id="227316"/>
    <lineage>
        <taxon>Bacteria</taxon>
        <taxon>Bacillati</taxon>
        <taxon>Actinomycetota</taxon>
        <taxon>Actinomycetes</taxon>
        <taxon>Micromonosporales</taxon>
        <taxon>Micromonosporaceae</taxon>
        <taxon>Micromonospora</taxon>
    </lineage>
</organism>
<dbReference type="Pfam" id="PF13424">
    <property type="entry name" value="TPR_12"/>
    <property type="match status" value="1"/>
</dbReference>
<feature type="domain" description="OmpR/PhoB-type" evidence="7">
    <location>
        <begin position="5"/>
        <end position="108"/>
    </location>
</feature>
<feature type="region of interest" description="Disordered" evidence="6">
    <location>
        <begin position="258"/>
        <end position="290"/>
    </location>
</feature>